<name>A0ABU8AYI7_9ACTN</name>
<accession>A0ABU8AYI7</accession>
<evidence type="ECO:0000313" key="3">
    <source>
        <dbReference type="Proteomes" id="UP001310290"/>
    </source>
</evidence>
<dbReference type="RefSeq" id="WP_334661325.1">
    <property type="nucleotide sequence ID" value="NZ_JARULZ010000002.1"/>
</dbReference>
<dbReference type="Gene3D" id="2.80.10.50">
    <property type="match status" value="1"/>
</dbReference>
<gene>
    <name evidence="2" type="ORF">QBA35_36400</name>
</gene>
<protein>
    <submittedName>
        <fullName evidence="2">Uncharacterized protein</fullName>
    </submittedName>
</protein>
<keyword evidence="3" id="KW-1185">Reference proteome</keyword>
<comment type="caution">
    <text evidence="2">The sequence shown here is derived from an EMBL/GenBank/DDBJ whole genome shotgun (WGS) entry which is preliminary data.</text>
</comment>
<reference evidence="2" key="1">
    <citation type="submission" date="2023-04" db="EMBL/GenBank/DDBJ databases">
        <title>Genomic diversity of scab-causing Streptomyces spp. in the province of Quebec, Canada.</title>
        <authorList>
            <person name="Biessy A."/>
            <person name="Cadieux M."/>
            <person name="Ciotola M."/>
            <person name="Filion M."/>
        </authorList>
    </citation>
    <scope>NUCLEOTIDE SEQUENCE</scope>
    <source>
        <strain evidence="2">B21-115</strain>
    </source>
</reference>
<sequence length="193" mass="20843">MSNELKYGDRIHLQNGYNNWQGGYLDTNGHASNSGAKYEVSTTDTPNRGTGTGTWEVLSASGKPAGTAVVTGDLIYLRNLYGGDGGYLDTNNHATTDQKNAGGKYDVSTSQNRDRAEGTGRWRIFAQTSSPLDQSVRVGDTVHLFNAYDDNGGFLETNHNSTASGGKYDVCTNGYYNRSNSTVADWKIHKAPA</sequence>
<organism evidence="2 3">
    <name type="scientific">Streptomyces bottropensis</name>
    <dbReference type="NCBI Taxonomy" id="42235"/>
    <lineage>
        <taxon>Bacteria</taxon>
        <taxon>Bacillati</taxon>
        <taxon>Actinomycetota</taxon>
        <taxon>Actinomycetes</taxon>
        <taxon>Kitasatosporales</taxon>
        <taxon>Streptomycetaceae</taxon>
        <taxon>Streptomyces</taxon>
    </lineage>
</organism>
<proteinExistence type="predicted"/>
<evidence type="ECO:0000256" key="1">
    <source>
        <dbReference type="SAM" id="MobiDB-lite"/>
    </source>
</evidence>
<feature type="region of interest" description="Disordered" evidence="1">
    <location>
        <begin position="99"/>
        <end position="118"/>
    </location>
</feature>
<evidence type="ECO:0000313" key="2">
    <source>
        <dbReference type="EMBL" id="MEH0638687.1"/>
    </source>
</evidence>
<dbReference type="Proteomes" id="UP001310290">
    <property type="component" value="Unassembled WGS sequence"/>
</dbReference>
<dbReference type="EMBL" id="JARULZ010000002">
    <property type="protein sequence ID" value="MEH0638687.1"/>
    <property type="molecule type" value="Genomic_DNA"/>
</dbReference>